<dbReference type="SUPFAM" id="SSF51395">
    <property type="entry name" value="FMN-linked oxidoreductases"/>
    <property type="match status" value="1"/>
</dbReference>
<dbReference type="GO" id="GO:0016491">
    <property type="term" value="F:oxidoreductase activity"/>
    <property type="evidence" value="ECO:0007669"/>
    <property type="project" value="UniProtKB-KW"/>
</dbReference>
<dbReference type="PANTHER" id="PTHR43656:SF2">
    <property type="entry name" value="BINDING OXIDOREDUCTASE, PUTATIVE (AFU_ORTHOLOGUE AFUA_2G08260)-RELATED"/>
    <property type="match status" value="1"/>
</dbReference>
<dbReference type="GO" id="GO:0010181">
    <property type="term" value="F:FMN binding"/>
    <property type="evidence" value="ECO:0007669"/>
    <property type="project" value="InterPro"/>
</dbReference>
<evidence type="ECO:0000256" key="1">
    <source>
        <dbReference type="ARBA" id="ARBA00005979"/>
    </source>
</evidence>
<keyword evidence="2" id="KW-0285">Flavoprotein</keyword>
<organism evidence="5 6">
    <name type="scientific">Neocallimastix californiae</name>
    <dbReference type="NCBI Taxonomy" id="1754190"/>
    <lineage>
        <taxon>Eukaryota</taxon>
        <taxon>Fungi</taxon>
        <taxon>Fungi incertae sedis</taxon>
        <taxon>Chytridiomycota</taxon>
        <taxon>Chytridiomycota incertae sedis</taxon>
        <taxon>Neocallimastigomycetes</taxon>
        <taxon>Neocallimastigales</taxon>
        <taxon>Neocallimastigaceae</taxon>
        <taxon>Neocallimastix</taxon>
    </lineage>
</organism>
<dbReference type="OrthoDB" id="276546at2759"/>
<dbReference type="PANTHER" id="PTHR43656">
    <property type="entry name" value="BINDING OXIDOREDUCTASE, PUTATIVE (AFU_ORTHOLOGUE AFUA_2G08260)-RELATED"/>
    <property type="match status" value="1"/>
</dbReference>
<comment type="similarity">
    <text evidence="1">Belongs to the NADH:flavin oxidoreductase/NADH oxidase family.</text>
</comment>
<dbReference type="EMBL" id="MCOG01000128">
    <property type="protein sequence ID" value="ORY40288.1"/>
    <property type="molecule type" value="Genomic_DNA"/>
</dbReference>
<dbReference type="Gene3D" id="3.20.20.70">
    <property type="entry name" value="Aldolase class I"/>
    <property type="match status" value="1"/>
</dbReference>
<protein>
    <submittedName>
        <fullName evidence="5">NADH-dependent flavin oxidoreductase, Oye family</fullName>
    </submittedName>
</protein>
<comment type="caution">
    <text evidence="5">The sequence shown here is derived from an EMBL/GenBank/DDBJ whole genome shotgun (WGS) entry which is preliminary data.</text>
</comment>
<dbReference type="InterPro" id="IPR013785">
    <property type="entry name" value="Aldolase_TIM"/>
</dbReference>
<proteinExistence type="inferred from homology"/>
<feature type="domain" description="NADH:flavin oxidoreductase/NADH oxidase N-terminal" evidence="4">
    <location>
        <begin position="7"/>
        <end position="347"/>
    </location>
</feature>
<keyword evidence="3" id="KW-0560">Oxidoreductase</keyword>
<evidence type="ECO:0000313" key="5">
    <source>
        <dbReference type="EMBL" id="ORY40288.1"/>
    </source>
</evidence>
<dbReference type="InterPro" id="IPR051799">
    <property type="entry name" value="NADH_flavin_oxidoreductase"/>
</dbReference>
<keyword evidence="6" id="KW-1185">Reference proteome</keyword>
<dbReference type="STRING" id="1754190.A0A1Y2BZU3"/>
<evidence type="ECO:0000256" key="2">
    <source>
        <dbReference type="ARBA" id="ARBA00022630"/>
    </source>
</evidence>
<sequence>MVDNSKLFEKYVLNNGVEVQNRTAVAPLTIFTSDEDGSVNDYERRYFKLRSENVGLYVLGACAINQEAITFPRQPLIISEKDLPANEERAKIVKANGALAINQIHHGGKEAVKNLSHTNRVVPSADIANQIKKDDGTFSEDDVAVELSNEDIERTIQDFAHATELSIKAGYDGVEIHGANNYLIQQFYSAYTNRRTDQWGGSLENRMRFPLRVVDACVQVREKLNRPDFVIGYRLSPEEPFENGLTMTETLALVKELVKRPLQYIHISLQDYFREARRGEGAGTIRLKLIHEITQGKVALVGVGGLKTAEDFNKAINSGLSEFVAAGRAYIVNKSFSTLLKENRTDEIKVEIDSDHPEDYELAPMLWNIALTSHGWIPVKEKN</sequence>
<dbReference type="AlphaFoldDB" id="A0A1Y2BZU3"/>
<evidence type="ECO:0000256" key="3">
    <source>
        <dbReference type="ARBA" id="ARBA00023002"/>
    </source>
</evidence>
<dbReference type="Proteomes" id="UP000193920">
    <property type="component" value="Unassembled WGS sequence"/>
</dbReference>
<dbReference type="Pfam" id="PF00724">
    <property type="entry name" value="Oxidored_FMN"/>
    <property type="match status" value="1"/>
</dbReference>
<evidence type="ECO:0000313" key="6">
    <source>
        <dbReference type="Proteomes" id="UP000193920"/>
    </source>
</evidence>
<dbReference type="InterPro" id="IPR001155">
    <property type="entry name" value="OxRdtase_FMN_N"/>
</dbReference>
<accession>A0A1Y2BZU3</accession>
<evidence type="ECO:0000259" key="4">
    <source>
        <dbReference type="Pfam" id="PF00724"/>
    </source>
</evidence>
<name>A0A1Y2BZU3_9FUNG</name>
<reference evidence="5 6" key="1">
    <citation type="submission" date="2016-08" db="EMBL/GenBank/DDBJ databases">
        <title>A Parts List for Fungal Cellulosomes Revealed by Comparative Genomics.</title>
        <authorList>
            <consortium name="DOE Joint Genome Institute"/>
            <person name="Haitjema C.H."/>
            <person name="Gilmore S.P."/>
            <person name="Henske J.K."/>
            <person name="Solomon K.V."/>
            <person name="De Groot R."/>
            <person name="Kuo A."/>
            <person name="Mondo S.J."/>
            <person name="Salamov A.A."/>
            <person name="Labutti K."/>
            <person name="Zhao Z."/>
            <person name="Chiniquy J."/>
            <person name="Barry K."/>
            <person name="Brewer H.M."/>
            <person name="Purvine S.O."/>
            <person name="Wright A.T."/>
            <person name="Boxma B."/>
            <person name="Van Alen T."/>
            <person name="Hackstein J.H."/>
            <person name="Baker S.E."/>
            <person name="Grigoriev I.V."/>
            <person name="O'Malley M.A."/>
        </authorList>
    </citation>
    <scope>NUCLEOTIDE SEQUENCE [LARGE SCALE GENOMIC DNA]</scope>
    <source>
        <strain evidence="5 6">G1</strain>
    </source>
</reference>
<gene>
    <name evidence="5" type="ORF">LY90DRAFT_704132</name>
</gene>